<dbReference type="InterPro" id="IPR003615">
    <property type="entry name" value="HNH_nuc"/>
</dbReference>
<dbReference type="InterPro" id="IPR010902">
    <property type="entry name" value="NUMOD4"/>
</dbReference>
<sequence>MGVYEIKKDQEFRRSKMNEEWRDIEGHEGLYQVSNTGMVKSLRSGKILKAYSVECGHQRINLGRREKGLWVHRLVLEAFVGPCPPGMECCHNNGDPSDNRVENLRWDTQKANMADRRKHGNDPMLNKTHCPRGHPLEAPNLRAATALRGRRTCLACDRAMAILRKYPEKGTLKEVSDQKFADITRSARLDNNQMTV</sequence>
<dbReference type="Pfam" id="PF13392">
    <property type="entry name" value="HNH_3"/>
    <property type="match status" value="1"/>
</dbReference>
<keyword evidence="4" id="KW-0540">Nuclease</keyword>
<evidence type="ECO:0000313" key="4">
    <source>
        <dbReference type="EMBL" id="ATW58524.1"/>
    </source>
</evidence>
<feature type="region of interest" description="Disordered" evidence="1">
    <location>
        <begin position="116"/>
        <end position="137"/>
    </location>
</feature>
<protein>
    <submittedName>
        <fullName evidence="4">HNH endonuclease</fullName>
    </submittedName>
</protein>
<dbReference type="GO" id="GO:0016788">
    <property type="term" value="F:hydrolase activity, acting on ester bonds"/>
    <property type="evidence" value="ECO:0007669"/>
    <property type="project" value="InterPro"/>
</dbReference>
<gene>
    <name evidence="4" type="ORF">SEA_C3PO_45</name>
</gene>
<dbReference type="OrthoDB" id="21336at10239"/>
<accession>A0A2H4P8G3</accession>
<keyword evidence="4" id="KW-0255">Endonuclease</keyword>
<dbReference type="EMBL" id="MG198776">
    <property type="protein sequence ID" value="ATW58524.1"/>
    <property type="molecule type" value="Genomic_DNA"/>
</dbReference>
<feature type="domain" description="NUMOD4" evidence="2">
    <location>
        <begin position="19"/>
        <end position="52"/>
    </location>
</feature>
<evidence type="ECO:0000313" key="5">
    <source>
        <dbReference type="Proteomes" id="UP000241822"/>
    </source>
</evidence>
<dbReference type="Pfam" id="PF07463">
    <property type="entry name" value="NUMOD4"/>
    <property type="match status" value="1"/>
</dbReference>
<proteinExistence type="predicted"/>
<dbReference type="SUPFAM" id="SSF54060">
    <property type="entry name" value="His-Me finger endonucleases"/>
    <property type="match status" value="1"/>
</dbReference>
<reference evidence="4 5" key="1">
    <citation type="submission" date="2017-10" db="EMBL/GenBank/DDBJ databases">
        <authorList>
            <person name="Almansoob K.M."/>
            <person name="Barra A."/>
            <person name="Canlas S.M."/>
            <person name="Chawla N."/>
            <person name="Johnson B.N."/>
            <person name="Kuhl M.D."/>
            <person name="Lin J.Y."/>
            <person name="Patel D.V."/>
            <person name="Reddy A.G."/>
            <person name="Sobol L."/>
            <person name="Solorzano-Papili D."/>
            <person name="Monti D.L."/>
            <person name="Stoner T.H."/>
            <person name="Garlena R.A."/>
            <person name="Russell D.A."/>
            <person name="Pope W.H."/>
            <person name="Jacobs-Sera D."/>
            <person name="Hatfull G.F."/>
        </authorList>
    </citation>
    <scope>NUCLEOTIDE SEQUENCE [LARGE SCALE GENOMIC DNA]</scope>
</reference>
<organism evidence="4 5">
    <name type="scientific">Corynebacterium phage C3PO</name>
    <dbReference type="NCBI Taxonomy" id="2047868"/>
    <lineage>
        <taxon>Viruses</taxon>
        <taxon>Duplodnaviria</taxon>
        <taxon>Heunggongvirae</taxon>
        <taxon>Uroviricota</taxon>
        <taxon>Caudoviricetes</taxon>
        <taxon>Zierdtviridae</taxon>
        <taxon>Toshachvirinae</taxon>
        <taxon>Ceetrepovirus</taxon>
        <taxon>Ceetrepovirus C3PO</taxon>
        <taxon>Corynebacterium virus C3PO</taxon>
    </lineage>
</organism>
<dbReference type="Gene3D" id="3.90.75.20">
    <property type="match status" value="1"/>
</dbReference>
<keyword evidence="5" id="KW-1185">Reference proteome</keyword>
<dbReference type="Proteomes" id="UP000241822">
    <property type="component" value="Segment"/>
</dbReference>
<evidence type="ECO:0000259" key="3">
    <source>
        <dbReference type="Pfam" id="PF13392"/>
    </source>
</evidence>
<feature type="domain" description="HNH nuclease" evidence="3">
    <location>
        <begin position="70"/>
        <end position="113"/>
    </location>
</feature>
<name>A0A2H4P8G3_9CAUD</name>
<dbReference type="GO" id="GO:0004519">
    <property type="term" value="F:endonuclease activity"/>
    <property type="evidence" value="ECO:0007669"/>
    <property type="project" value="UniProtKB-KW"/>
</dbReference>
<dbReference type="InterPro" id="IPR044925">
    <property type="entry name" value="His-Me_finger_sf"/>
</dbReference>
<evidence type="ECO:0000256" key="1">
    <source>
        <dbReference type="SAM" id="MobiDB-lite"/>
    </source>
</evidence>
<evidence type="ECO:0000259" key="2">
    <source>
        <dbReference type="Pfam" id="PF07463"/>
    </source>
</evidence>
<keyword evidence="4" id="KW-0378">Hydrolase</keyword>